<gene>
    <name evidence="2" type="ORF">NDU88_002206</name>
</gene>
<sequence>MRAGLSRPQASESAAAPGRHRSFKTPLRGAIGRRDALLPDLGSAVGRAACREVYQRASLFWTLGSQLYRDLQRNPLRTPTMGKGQGGRS</sequence>
<dbReference type="AlphaFoldDB" id="A0AAV7NER9"/>
<dbReference type="Proteomes" id="UP001066276">
    <property type="component" value="Chromosome 8"/>
</dbReference>
<evidence type="ECO:0000256" key="1">
    <source>
        <dbReference type="SAM" id="MobiDB-lite"/>
    </source>
</evidence>
<comment type="caution">
    <text evidence="2">The sequence shown here is derived from an EMBL/GenBank/DDBJ whole genome shotgun (WGS) entry which is preliminary data.</text>
</comment>
<evidence type="ECO:0000313" key="3">
    <source>
        <dbReference type="Proteomes" id="UP001066276"/>
    </source>
</evidence>
<feature type="region of interest" description="Disordered" evidence="1">
    <location>
        <begin position="1"/>
        <end position="29"/>
    </location>
</feature>
<name>A0AAV7NER9_PLEWA</name>
<reference evidence="2" key="1">
    <citation type="journal article" date="2022" name="bioRxiv">
        <title>Sequencing and chromosome-scale assembly of the giantPleurodeles waltlgenome.</title>
        <authorList>
            <person name="Brown T."/>
            <person name="Elewa A."/>
            <person name="Iarovenko S."/>
            <person name="Subramanian E."/>
            <person name="Araus A.J."/>
            <person name="Petzold A."/>
            <person name="Susuki M."/>
            <person name="Suzuki K.-i.T."/>
            <person name="Hayashi T."/>
            <person name="Toyoda A."/>
            <person name="Oliveira C."/>
            <person name="Osipova E."/>
            <person name="Leigh N.D."/>
            <person name="Simon A."/>
            <person name="Yun M.H."/>
        </authorList>
    </citation>
    <scope>NUCLEOTIDE SEQUENCE</scope>
    <source>
        <strain evidence="2">20211129_DDA</strain>
        <tissue evidence="2">Liver</tissue>
    </source>
</reference>
<keyword evidence="3" id="KW-1185">Reference proteome</keyword>
<protein>
    <submittedName>
        <fullName evidence="2">Uncharacterized protein</fullName>
    </submittedName>
</protein>
<evidence type="ECO:0000313" key="2">
    <source>
        <dbReference type="EMBL" id="KAJ1113966.1"/>
    </source>
</evidence>
<dbReference type="EMBL" id="JANPWB010000012">
    <property type="protein sequence ID" value="KAJ1113966.1"/>
    <property type="molecule type" value="Genomic_DNA"/>
</dbReference>
<accession>A0AAV7NER9</accession>
<proteinExistence type="predicted"/>
<organism evidence="2 3">
    <name type="scientific">Pleurodeles waltl</name>
    <name type="common">Iberian ribbed newt</name>
    <dbReference type="NCBI Taxonomy" id="8319"/>
    <lineage>
        <taxon>Eukaryota</taxon>
        <taxon>Metazoa</taxon>
        <taxon>Chordata</taxon>
        <taxon>Craniata</taxon>
        <taxon>Vertebrata</taxon>
        <taxon>Euteleostomi</taxon>
        <taxon>Amphibia</taxon>
        <taxon>Batrachia</taxon>
        <taxon>Caudata</taxon>
        <taxon>Salamandroidea</taxon>
        <taxon>Salamandridae</taxon>
        <taxon>Pleurodelinae</taxon>
        <taxon>Pleurodeles</taxon>
    </lineage>
</organism>